<dbReference type="Gene3D" id="3.60.40.10">
    <property type="entry name" value="PPM-type phosphatase domain"/>
    <property type="match status" value="2"/>
</dbReference>
<feature type="compositionally biased region" description="Polar residues" evidence="9">
    <location>
        <begin position="607"/>
        <end position="619"/>
    </location>
</feature>
<accession>A0A6G1SNS3</accession>
<protein>
    <recommendedName>
        <fullName evidence="3">protein-serine/threonine phosphatase</fullName>
        <ecNumber evidence="3">3.1.3.16</ecNumber>
    </recommendedName>
</protein>
<feature type="region of interest" description="Disordered" evidence="9">
    <location>
        <begin position="226"/>
        <end position="395"/>
    </location>
</feature>
<dbReference type="InterPro" id="IPR015655">
    <property type="entry name" value="PP2C"/>
</dbReference>
<feature type="compositionally biased region" description="Basic residues" evidence="9">
    <location>
        <begin position="318"/>
        <end position="331"/>
    </location>
</feature>
<feature type="region of interest" description="Disordered" evidence="9">
    <location>
        <begin position="607"/>
        <end position="666"/>
    </location>
</feature>
<keyword evidence="4" id="KW-0479">Metal-binding</keyword>
<dbReference type="EC" id="3.1.3.16" evidence="3"/>
<gene>
    <name evidence="11" type="primary">PPM1G</name>
    <name evidence="11" type="ORF">g.8756</name>
</gene>
<dbReference type="InterPro" id="IPR001932">
    <property type="entry name" value="PPM-type_phosphatase-like_dom"/>
</dbReference>
<feature type="compositionally biased region" description="Low complexity" evidence="9">
    <location>
        <begin position="155"/>
        <end position="187"/>
    </location>
</feature>
<organism evidence="11">
    <name type="scientific">Aceria tosichella</name>
    <name type="common">wheat curl mite</name>
    <dbReference type="NCBI Taxonomy" id="561515"/>
    <lineage>
        <taxon>Eukaryota</taxon>
        <taxon>Metazoa</taxon>
        <taxon>Ecdysozoa</taxon>
        <taxon>Arthropoda</taxon>
        <taxon>Chelicerata</taxon>
        <taxon>Arachnida</taxon>
        <taxon>Acari</taxon>
        <taxon>Acariformes</taxon>
        <taxon>Trombidiformes</taxon>
        <taxon>Prostigmata</taxon>
        <taxon>Eupodina</taxon>
        <taxon>Eriophyoidea</taxon>
        <taxon>Eriophyidae</taxon>
        <taxon>Eriophyinae</taxon>
        <taxon>Aceriini</taxon>
        <taxon>Aceria</taxon>
    </lineage>
</organism>
<dbReference type="GO" id="GO:0046872">
    <property type="term" value="F:metal ion binding"/>
    <property type="evidence" value="ECO:0007669"/>
    <property type="project" value="UniProtKB-KW"/>
</dbReference>
<feature type="region of interest" description="Disordered" evidence="9">
    <location>
        <begin position="139"/>
        <end position="199"/>
    </location>
</feature>
<sequence length="666" mass="73307">MFFYRRWALRRKIRMGCYLSKVDDKVYISEGKGRNFQYASASCQGWRREQEDAEVCLSEFDENTSLFILCDGHGGAEVAKYTVAHLPDFIKDHKLYKEGKYEELLTQVLIDFDAHLRTDKVMAELERIAKDEEVKTNEDIVSETNVNSESQADVSAGTSSAGSASEPAAGSSSSAGPSTSTSNGSNSVAEDVDTETLRREAQVPLDELINKYADATTKNRIVSLNKFSKEGGDDNVSGGSSSEQPEPSSSRGSTEEGPSSTSGDPLRSGLDLLKKVYMEYFDDSEDDSEFEGTDDSDDDEDSDDDGDDERDEETPGGRSKKLLSKKHRRVAKNQSDSSSADDGEEEDDDDDDDDDDEDDDGSSDDDADEGGDDEEEDDDEGEEEEEEEDDGGDLLSGRMMAFRKLNQRLNKAQPVKIHKPGMDSGCTVVVALAKDKKLYVASAGDSRCIMIMRDGTCKPMSFDHKPEDPIERKRILSAGGLVCEGRVNGGLNLSRALGDFTYKDPKLDAKDQMITPCPDVEVADLDPDKVEYILLACDGIWNSYDNCSVAKYIQKVAPTMNDLAEICAALFKMCLAPNCDGDGTGCDNMTCILVRYDNSNVTDSYTNNRNDLKLSSTTKNSDENVDGMKEECEEKQSTKRQADGEVVGNSDSKRRCFHLLPRPTES</sequence>
<feature type="compositionally biased region" description="Acidic residues" evidence="9">
    <location>
        <begin position="339"/>
        <end position="392"/>
    </location>
</feature>
<dbReference type="PROSITE" id="PS51746">
    <property type="entry name" value="PPM_2"/>
    <property type="match status" value="1"/>
</dbReference>
<evidence type="ECO:0000256" key="5">
    <source>
        <dbReference type="ARBA" id="ARBA00022801"/>
    </source>
</evidence>
<keyword evidence="6" id="KW-0460">Magnesium</keyword>
<dbReference type="SMART" id="SM00332">
    <property type="entry name" value="PP2Cc"/>
    <property type="match status" value="1"/>
</dbReference>
<evidence type="ECO:0000256" key="2">
    <source>
        <dbReference type="ARBA" id="ARBA00006702"/>
    </source>
</evidence>
<evidence type="ECO:0000256" key="1">
    <source>
        <dbReference type="ARBA" id="ARBA00001936"/>
    </source>
</evidence>
<dbReference type="EMBL" id="GGYP01007405">
    <property type="protein sequence ID" value="MDE52176.1"/>
    <property type="molecule type" value="Transcribed_RNA"/>
</dbReference>
<reference evidence="11" key="1">
    <citation type="submission" date="2018-10" db="EMBL/GenBank/DDBJ databases">
        <title>Transcriptome assembly of Aceria tosichella (Wheat curl mite) Type 2.</title>
        <authorList>
            <person name="Scully E.D."/>
            <person name="Geib S.M."/>
            <person name="Palmer N.A."/>
            <person name="Gupta A.K."/>
            <person name="Sarath G."/>
            <person name="Tatineni S."/>
        </authorList>
    </citation>
    <scope>NUCLEOTIDE SEQUENCE</scope>
    <source>
        <strain evidence="11">LincolnNE</strain>
    </source>
</reference>
<evidence type="ECO:0000256" key="9">
    <source>
        <dbReference type="SAM" id="MobiDB-lite"/>
    </source>
</evidence>
<dbReference type="AlphaFoldDB" id="A0A6G1SNS3"/>
<dbReference type="PANTHER" id="PTHR13832:SF803">
    <property type="entry name" value="PROTEIN PHOSPHATASE 1G"/>
    <property type="match status" value="1"/>
</dbReference>
<comment type="similarity">
    <text evidence="2">Belongs to the PP2C family.</text>
</comment>
<dbReference type="Pfam" id="PF00481">
    <property type="entry name" value="PP2C"/>
    <property type="match status" value="2"/>
</dbReference>
<feature type="compositionally biased region" description="Low complexity" evidence="9">
    <location>
        <begin position="234"/>
        <end position="263"/>
    </location>
</feature>
<proteinExistence type="inferred from homology"/>
<evidence type="ECO:0000259" key="10">
    <source>
        <dbReference type="PROSITE" id="PS51746"/>
    </source>
</evidence>
<evidence type="ECO:0000256" key="3">
    <source>
        <dbReference type="ARBA" id="ARBA00013081"/>
    </source>
</evidence>
<evidence type="ECO:0000256" key="6">
    <source>
        <dbReference type="ARBA" id="ARBA00022842"/>
    </source>
</evidence>
<dbReference type="SUPFAM" id="SSF81606">
    <property type="entry name" value="PP2C-like"/>
    <property type="match status" value="2"/>
</dbReference>
<evidence type="ECO:0000313" key="11">
    <source>
        <dbReference type="EMBL" id="MDE52176.1"/>
    </source>
</evidence>
<dbReference type="CDD" id="cd00143">
    <property type="entry name" value="PP2Cc"/>
    <property type="match status" value="1"/>
</dbReference>
<keyword evidence="7" id="KW-0904">Protein phosphatase</keyword>
<comment type="cofactor">
    <cofactor evidence="1">
        <name>Mn(2+)</name>
        <dbReference type="ChEBI" id="CHEBI:29035"/>
    </cofactor>
</comment>
<feature type="compositionally biased region" description="Polar residues" evidence="9">
    <location>
        <begin position="142"/>
        <end position="153"/>
    </location>
</feature>
<dbReference type="GO" id="GO:0004722">
    <property type="term" value="F:protein serine/threonine phosphatase activity"/>
    <property type="evidence" value="ECO:0007669"/>
    <property type="project" value="UniProtKB-EC"/>
</dbReference>
<dbReference type="PANTHER" id="PTHR13832">
    <property type="entry name" value="PROTEIN PHOSPHATASE 2C"/>
    <property type="match status" value="1"/>
</dbReference>
<feature type="domain" description="PPM-type phosphatase" evidence="10">
    <location>
        <begin position="37"/>
        <end position="596"/>
    </location>
</feature>
<keyword evidence="8" id="KW-0464">Manganese</keyword>
<feature type="compositionally biased region" description="Basic and acidic residues" evidence="9">
    <location>
        <begin position="620"/>
        <end position="643"/>
    </location>
</feature>
<evidence type="ECO:0000256" key="8">
    <source>
        <dbReference type="ARBA" id="ARBA00023211"/>
    </source>
</evidence>
<feature type="compositionally biased region" description="Acidic residues" evidence="9">
    <location>
        <begin position="280"/>
        <end position="314"/>
    </location>
</feature>
<dbReference type="InterPro" id="IPR036457">
    <property type="entry name" value="PPM-type-like_dom_sf"/>
</dbReference>
<evidence type="ECO:0000256" key="7">
    <source>
        <dbReference type="ARBA" id="ARBA00022912"/>
    </source>
</evidence>
<name>A0A6G1SNS3_9ACAR</name>
<evidence type="ECO:0000256" key="4">
    <source>
        <dbReference type="ARBA" id="ARBA00022723"/>
    </source>
</evidence>
<keyword evidence="5" id="KW-0378">Hydrolase</keyword>